<keyword evidence="1" id="KW-1133">Transmembrane helix</keyword>
<dbReference type="RefSeq" id="XP_072827616.1">
    <property type="nucleotide sequence ID" value="XM_072971515.1"/>
</dbReference>
<keyword evidence="1" id="KW-0472">Membrane</keyword>
<evidence type="ECO:0000313" key="4">
    <source>
        <dbReference type="RefSeq" id="XP_072827616.1"/>
    </source>
</evidence>
<accession>A0ABM5E387</accession>
<feature type="transmembrane region" description="Helical" evidence="1">
    <location>
        <begin position="6"/>
        <end position="26"/>
    </location>
</feature>
<evidence type="ECO:0000313" key="3">
    <source>
        <dbReference type="RefSeq" id="XP_072827615.1"/>
    </source>
</evidence>
<proteinExistence type="predicted"/>
<dbReference type="RefSeq" id="XP_072827615.1">
    <property type="nucleotide sequence ID" value="XM_072971514.1"/>
</dbReference>
<keyword evidence="2" id="KW-1185">Reference proteome</keyword>
<dbReference type="RefSeq" id="XP_072827618.1">
    <property type="nucleotide sequence ID" value="XM_072971517.1"/>
</dbReference>
<gene>
    <name evidence="3 4 5 6" type="primary">LOC116282436</name>
</gene>
<dbReference type="Gene3D" id="2.60.40.3430">
    <property type="match status" value="1"/>
</dbReference>
<evidence type="ECO:0000313" key="6">
    <source>
        <dbReference type="RefSeq" id="XP_072827618.1"/>
    </source>
</evidence>
<dbReference type="GeneID" id="116282436"/>
<evidence type="ECO:0000256" key="1">
    <source>
        <dbReference type="SAM" id="Phobius"/>
    </source>
</evidence>
<dbReference type="RefSeq" id="XP_072827617.1">
    <property type="nucleotide sequence ID" value="XM_072971516.1"/>
</dbReference>
<reference evidence="3 4" key="1">
    <citation type="submission" date="2025-05" db="UniProtKB">
        <authorList>
            <consortium name="RefSeq"/>
        </authorList>
    </citation>
    <scope>IDENTIFICATION</scope>
</reference>
<evidence type="ECO:0000313" key="5">
    <source>
        <dbReference type="RefSeq" id="XP_072827617.1"/>
    </source>
</evidence>
<protein>
    <submittedName>
        <fullName evidence="3 4">Protocadherin-15-like</fullName>
    </submittedName>
</protein>
<dbReference type="Proteomes" id="UP001652581">
    <property type="component" value="Chromosome 11"/>
</dbReference>
<name>A0ABM5E387_VICPA</name>
<organism evidence="2 5">
    <name type="scientific">Vicugna pacos</name>
    <name type="common">Alpaca</name>
    <name type="synonym">Lama pacos</name>
    <dbReference type="NCBI Taxonomy" id="30538"/>
    <lineage>
        <taxon>Eukaryota</taxon>
        <taxon>Metazoa</taxon>
        <taxon>Chordata</taxon>
        <taxon>Craniata</taxon>
        <taxon>Vertebrata</taxon>
        <taxon>Euteleostomi</taxon>
        <taxon>Mammalia</taxon>
        <taxon>Eutheria</taxon>
        <taxon>Laurasiatheria</taxon>
        <taxon>Artiodactyla</taxon>
        <taxon>Tylopoda</taxon>
        <taxon>Camelidae</taxon>
        <taxon>Vicugna</taxon>
    </lineage>
</organism>
<sequence>MLQQFYLWKWLASGIILGSVFTIGLGQYDDDCKLARGGPPATIVAIDEESRNETANYSECCQSDLSVITRSLHRYLA</sequence>
<dbReference type="InterPro" id="IPR030718">
    <property type="entry name" value="EC_dom_sf"/>
</dbReference>
<keyword evidence="1" id="KW-0812">Transmembrane</keyword>
<evidence type="ECO:0000313" key="2">
    <source>
        <dbReference type="Proteomes" id="UP001652581"/>
    </source>
</evidence>